<gene>
    <name evidence="4" type="primary">paaX</name>
    <name evidence="4" type="ORF">E3W66_01825</name>
</gene>
<proteinExistence type="predicted"/>
<reference evidence="4 5" key="1">
    <citation type="submission" date="2019-03" db="EMBL/GenBank/DDBJ databases">
        <title>Draft genome of Gammaproteobacteria bacterium LSUCC0057, a member of the SAR92 clade.</title>
        <authorList>
            <person name="Lanclos V.C."/>
            <person name="Doiron C."/>
            <person name="Henson M.W."/>
            <person name="Thrash J.C."/>
        </authorList>
    </citation>
    <scope>NUCLEOTIDE SEQUENCE [LARGE SCALE GENOMIC DNA]</scope>
    <source>
        <strain evidence="4 5">LSUCC0057</strain>
    </source>
</reference>
<dbReference type="AlphaFoldDB" id="A0A4Y8UM66"/>
<dbReference type="PANTHER" id="PTHR30319">
    <property type="entry name" value="PHENYLACETIC ACID REGULATOR-RELATED TRANSCRIPTIONAL REPRESSOR"/>
    <property type="match status" value="1"/>
</dbReference>
<dbReference type="InterPro" id="IPR013225">
    <property type="entry name" value="PaaX_C"/>
</dbReference>
<feature type="domain" description="Transcriptional repressor PaaX-like C-terminal" evidence="2">
    <location>
        <begin position="193"/>
        <end position="281"/>
    </location>
</feature>
<evidence type="ECO:0000259" key="1">
    <source>
        <dbReference type="Pfam" id="PF07848"/>
    </source>
</evidence>
<name>A0A4Y8UM66_9GAMM</name>
<dbReference type="InterPro" id="IPR036388">
    <property type="entry name" value="WH-like_DNA-bd_sf"/>
</dbReference>
<dbReference type="EMBL" id="SPIA01000001">
    <property type="protein sequence ID" value="TFH68719.1"/>
    <property type="molecule type" value="Genomic_DNA"/>
</dbReference>
<dbReference type="PANTHER" id="PTHR30319:SF1">
    <property type="entry name" value="TRANSCRIPTIONAL REPRESSOR PAAX"/>
    <property type="match status" value="1"/>
</dbReference>
<dbReference type="NCBIfam" id="TIGR02277">
    <property type="entry name" value="PaaX_trns_reg"/>
    <property type="match status" value="1"/>
</dbReference>
<evidence type="ECO:0000259" key="3">
    <source>
        <dbReference type="Pfam" id="PF20803"/>
    </source>
</evidence>
<dbReference type="PIRSF" id="PIRSF020623">
    <property type="entry name" value="PaaX"/>
    <property type="match status" value="1"/>
</dbReference>
<dbReference type="InterPro" id="IPR011965">
    <property type="entry name" value="PaaX_trns_reg"/>
</dbReference>
<dbReference type="Gene3D" id="1.20.58.1460">
    <property type="match status" value="1"/>
</dbReference>
<evidence type="ECO:0000313" key="5">
    <source>
        <dbReference type="Proteomes" id="UP000298133"/>
    </source>
</evidence>
<dbReference type="Gene3D" id="1.10.10.10">
    <property type="entry name" value="Winged helix-like DNA-binding domain superfamily/Winged helix DNA-binding domain"/>
    <property type="match status" value="1"/>
</dbReference>
<dbReference type="InterPro" id="IPR012906">
    <property type="entry name" value="PaaX-like_N"/>
</dbReference>
<dbReference type="OrthoDB" id="2270427at2"/>
<organism evidence="4 5">
    <name type="scientific">Gammaproteobacteria bacterium LSUCC0057</name>
    <dbReference type="NCBI Taxonomy" id="2559237"/>
    <lineage>
        <taxon>Bacteria</taxon>
        <taxon>Pseudomonadati</taxon>
        <taxon>Pseudomonadota</taxon>
        <taxon>Gammaproteobacteria</taxon>
        <taxon>Cellvibrionales</taxon>
        <taxon>Porticoccaceae</taxon>
        <taxon>SAR92 clade</taxon>
    </lineage>
</organism>
<evidence type="ECO:0000313" key="4">
    <source>
        <dbReference type="EMBL" id="TFH68719.1"/>
    </source>
</evidence>
<dbReference type="Pfam" id="PF20803">
    <property type="entry name" value="PaaX_M"/>
    <property type="match status" value="1"/>
</dbReference>
<feature type="domain" description="Transcriptional repressor PaaX-like central Cas2-like" evidence="3">
    <location>
        <begin position="107"/>
        <end position="180"/>
    </location>
</feature>
<sequence>MATKPISSDSIAQRVSEQGISCTSMVITLFGDTVAAHGGWIWLGSVIHAMEPLGFNERLVRTAVFRLVQQGWLQVNKVGRRSYYCLTDSAKSEHEKANRRIYAANHARWDGTWTLVLPLNVAEELKEPLRKSLLWQGYNTLLPGLLAHPSSDRRSLNETLQELNLASDVLVFSATNDEASSQLLVKKLVQERWRLEELGALYRDFLAFYRPYLGLSISSPEATQLAFLLRTVMVHDYRRILLRDPDFPEKMLPSGWAGLEAQQLLQRLYRQWQAPSIDFIQNQLSNAQGPLPAAGEQFYQRLGGL</sequence>
<protein>
    <submittedName>
        <fullName evidence="4">Phenylacetic acid degradation operon negative regulatory protein PaaX</fullName>
    </submittedName>
</protein>
<dbReference type="GO" id="GO:0006351">
    <property type="term" value="P:DNA-templated transcription"/>
    <property type="evidence" value="ECO:0007669"/>
    <property type="project" value="InterPro"/>
</dbReference>
<evidence type="ECO:0000259" key="2">
    <source>
        <dbReference type="Pfam" id="PF08223"/>
    </source>
</evidence>
<comment type="caution">
    <text evidence="4">The sequence shown here is derived from an EMBL/GenBank/DDBJ whole genome shotgun (WGS) entry which is preliminary data.</text>
</comment>
<accession>A0A4Y8UM66</accession>
<dbReference type="Pfam" id="PF08223">
    <property type="entry name" value="PaaX_C"/>
    <property type="match status" value="1"/>
</dbReference>
<dbReference type="InterPro" id="IPR048846">
    <property type="entry name" value="PaaX-like_central"/>
</dbReference>
<dbReference type="Pfam" id="PF07848">
    <property type="entry name" value="PaaX"/>
    <property type="match status" value="1"/>
</dbReference>
<keyword evidence="5" id="KW-1185">Reference proteome</keyword>
<dbReference type="Proteomes" id="UP000298133">
    <property type="component" value="Unassembled WGS sequence"/>
</dbReference>
<feature type="domain" description="Transcriptional repressor PaaX-like N-terminal" evidence="1">
    <location>
        <begin position="23"/>
        <end position="89"/>
    </location>
</feature>